<evidence type="ECO:0000313" key="2">
    <source>
        <dbReference type="Proteomes" id="UP001209854"/>
    </source>
</evidence>
<sequence>MMQSIRQEDICRDLWSESGNSGFSDELEGTFSARKVVVGRDGNRHFGLFDNVDSKTASGALKKFGKIKTMKQIGVYIKELLKTRSFRQARIAVKDCRLSAVNSSIEVSSKKLKDRKTEAFAAYCHINGTPDDGTEAPIKALERLRNMVETVNQLDVDHGVVDETVQKYEHYLQARKEMDELLAARTLLESSIKE</sequence>
<evidence type="ECO:0000313" key="1">
    <source>
        <dbReference type="EMBL" id="MCW7555946.1"/>
    </source>
</evidence>
<dbReference type="Proteomes" id="UP001209854">
    <property type="component" value="Unassembled WGS sequence"/>
</dbReference>
<protein>
    <submittedName>
        <fullName evidence="1">Uncharacterized protein</fullName>
    </submittedName>
</protein>
<keyword evidence="2" id="KW-1185">Reference proteome</keyword>
<proteinExistence type="predicted"/>
<dbReference type="EMBL" id="JAPFCC010000001">
    <property type="protein sequence ID" value="MCW7555946.1"/>
    <property type="molecule type" value="Genomic_DNA"/>
</dbReference>
<reference evidence="1 2" key="1">
    <citation type="submission" date="2022-10" db="EMBL/GenBank/DDBJ databases">
        <title>High-quality genome sequences of two octocoral-associated bacteria, Endozoicomonas euniceicola EF212 and Endozoicomonas gorgoniicola PS125.</title>
        <authorList>
            <person name="Chiou Y.-J."/>
            <person name="Chen Y.-H."/>
        </authorList>
    </citation>
    <scope>NUCLEOTIDE SEQUENCE [LARGE SCALE GENOMIC DNA]</scope>
    <source>
        <strain evidence="1 2">PS125</strain>
    </source>
</reference>
<name>A0ABT3N2U7_9GAMM</name>
<comment type="caution">
    <text evidence="1">The sequence shown here is derived from an EMBL/GenBank/DDBJ whole genome shotgun (WGS) entry which is preliminary data.</text>
</comment>
<dbReference type="RefSeq" id="WP_262565679.1">
    <property type="nucleotide sequence ID" value="NZ_JAPFCC010000001.1"/>
</dbReference>
<gene>
    <name evidence="1" type="ORF">NX722_25620</name>
</gene>
<organism evidence="1 2">
    <name type="scientific">Endozoicomonas gorgoniicola</name>
    <dbReference type="NCBI Taxonomy" id="1234144"/>
    <lineage>
        <taxon>Bacteria</taxon>
        <taxon>Pseudomonadati</taxon>
        <taxon>Pseudomonadota</taxon>
        <taxon>Gammaproteobacteria</taxon>
        <taxon>Oceanospirillales</taxon>
        <taxon>Endozoicomonadaceae</taxon>
        <taxon>Endozoicomonas</taxon>
    </lineage>
</organism>
<accession>A0ABT3N2U7</accession>